<protein>
    <submittedName>
        <fullName evidence="3">Uncharacterized protein</fullName>
    </submittedName>
</protein>
<name>A0A7I4Z0L8_HAECO</name>
<dbReference type="WBParaSite" id="HCON_00169020-00001">
    <property type="protein sequence ID" value="HCON_00169020-00001"/>
    <property type="gene ID" value="HCON_00169020"/>
</dbReference>
<organism evidence="2 3">
    <name type="scientific">Haemonchus contortus</name>
    <name type="common">Barber pole worm</name>
    <dbReference type="NCBI Taxonomy" id="6289"/>
    <lineage>
        <taxon>Eukaryota</taxon>
        <taxon>Metazoa</taxon>
        <taxon>Ecdysozoa</taxon>
        <taxon>Nematoda</taxon>
        <taxon>Chromadorea</taxon>
        <taxon>Rhabditida</taxon>
        <taxon>Rhabditina</taxon>
        <taxon>Rhabditomorpha</taxon>
        <taxon>Strongyloidea</taxon>
        <taxon>Trichostrongylidae</taxon>
        <taxon>Haemonchus</taxon>
    </lineage>
</organism>
<dbReference type="AlphaFoldDB" id="A0A7I4Z0L8"/>
<accession>A0A7I4Z0L8</accession>
<evidence type="ECO:0000256" key="1">
    <source>
        <dbReference type="SAM" id="MobiDB-lite"/>
    </source>
</evidence>
<proteinExistence type="predicted"/>
<feature type="region of interest" description="Disordered" evidence="1">
    <location>
        <begin position="56"/>
        <end position="100"/>
    </location>
</feature>
<evidence type="ECO:0000313" key="3">
    <source>
        <dbReference type="WBParaSite" id="HCON_00169020-00001"/>
    </source>
</evidence>
<sequence>MDNNLCAEIMKRRRCARAAIGNIKEAAHLVSDKKHELTSRLHGIASTLLRIRDVSGEQDANANVGSRTKRSRADAAEDQPRKTVKSQPPQRRHALNFQHP</sequence>
<keyword evidence="2" id="KW-1185">Reference proteome</keyword>
<reference evidence="3" key="1">
    <citation type="submission" date="2020-12" db="UniProtKB">
        <authorList>
            <consortium name="WormBaseParasite"/>
        </authorList>
    </citation>
    <scope>IDENTIFICATION</scope>
    <source>
        <strain evidence="3">MHco3</strain>
    </source>
</reference>
<feature type="compositionally biased region" description="Basic and acidic residues" evidence="1">
    <location>
        <begin position="71"/>
        <end position="81"/>
    </location>
</feature>
<dbReference type="Proteomes" id="UP000025227">
    <property type="component" value="Unplaced"/>
</dbReference>
<evidence type="ECO:0000313" key="2">
    <source>
        <dbReference type="Proteomes" id="UP000025227"/>
    </source>
</evidence>
<dbReference type="OrthoDB" id="410404at2759"/>